<evidence type="ECO:0000256" key="9">
    <source>
        <dbReference type="SAM" id="Phobius"/>
    </source>
</evidence>
<keyword evidence="4" id="KW-0808">Transferase</keyword>
<name>A0A9N8HM45_9STRA</name>
<feature type="transmembrane region" description="Helical" evidence="9">
    <location>
        <begin position="33"/>
        <end position="53"/>
    </location>
</feature>
<gene>
    <name evidence="10" type="ORF">SEMRO_1083_G239290.1</name>
</gene>
<keyword evidence="7 9" id="KW-0472">Membrane</keyword>
<evidence type="ECO:0000256" key="7">
    <source>
        <dbReference type="ARBA" id="ARBA00023136"/>
    </source>
</evidence>
<dbReference type="PANTHER" id="PTHR21461">
    <property type="entry name" value="GLYCOSYLTRANSFERASE FAMILY 92 PROTEIN"/>
    <property type="match status" value="1"/>
</dbReference>
<evidence type="ECO:0000256" key="5">
    <source>
        <dbReference type="ARBA" id="ARBA00022692"/>
    </source>
</evidence>
<feature type="region of interest" description="Disordered" evidence="8">
    <location>
        <begin position="134"/>
        <end position="175"/>
    </location>
</feature>
<evidence type="ECO:0000256" key="1">
    <source>
        <dbReference type="ARBA" id="ARBA00004167"/>
    </source>
</evidence>
<dbReference type="GO" id="GO:0016020">
    <property type="term" value="C:membrane"/>
    <property type="evidence" value="ECO:0007669"/>
    <property type="project" value="UniProtKB-SubCell"/>
</dbReference>
<dbReference type="GO" id="GO:0016757">
    <property type="term" value="F:glycosyltransferase activity"/>
    <property type="evidence" value="ECO:0007669"/>
    <property type="project" value="UniProtKB-KW"/>
</dbReference>
<evidence type="ECO:0000256" key="4">
    <source>
        <dbReference type="ARBA" id="ARBA00022679"/>
    </source>
</evidence>
<reference evidence="10" key="1">
    <citation type="submission" date="2020-06" db="EMBL/GenBank/DDBJ databases">
        <authorList>
            <consortium name="Plant Systems Biology data submission"/>
        </authorList>
    </citation>
    <scope>NUCLEOTIDE SEQUENCE</scope>
    <source>
        <strain evidence="10">D6</strain>
    </source>
</reference>
<sequence>MAMSNPYGAAKQVKRNLGSKNGQQRKKAISPTMLFGLLFFVVIGIYASVVAWFSSATSSPLHNAPAANDIRRRNSVTTSDSNANNINDIPPQKLQEEEESPPQDQQEQNGNNGVESAEEKGLKALQQIVKQEKRQPIVKRFRPKPKGDGIKPQALVAGSSNNQEEQPQDQDEVHPDPEHIMKAFVEPIRFEDWEVKPLPLRTSTTAKKHLLEEIAFPKVNSCKRLPERWPADEYPDQDTFLPWIHDVFPTDDGKFIQIVAQNRRRCHTGTTEEELRILVKTQPSVALFQHVPVKRITKDKDGNPRYQLCPHEDADPDGVATRFICRFKPTMEETLSVFNFDYDWAAFRKKQRHTFKFDDGGIKSVHTSQLIFKCPVPEGLQESIKSGDAVQNDFATIFMDLIPIRTPPRYGAPNMFFQPRYNESLVVDKAERFDADTEWGKDHILPKIEDSGRWENIPICRTSLKEYYPDNDDNNDNNKKLAVPGKPDKKHRLVSCIWGAAGYSTRGNRFAINDGQRRLLEWIHFNKMLGFDHFYLYDNSYAFSNEITLKPIADLFPGEVTYIKWPFQICNNNPNNVDSPGERSSQYAAESSCRLRFGPHVEWIGQYDIDEYIVPMGSYTSILPILDNLDKEGKKIISFGSWRSWPRRDFIAEPEPIDDPQACGKREQCFNLQVPLKHTMLQAYNCDRQSGPKKKVMPAEKQIYKPEYVRQHFIHYSSVTALSELSKSEFEKAGYNWQRTRAFPDPLSRFGDELHEATMLHTKAVATPDTTGWLKSCMDKYNGHFMCRIGVPFPDDYDEKKHGTADETNWAYNCYPNKRIDGYWAPLLEEAINKEHGHMFQQQ</sequence>
<dbReference type="Proteomes" id="UP001153069">
    <property type="component" value="Unassembled WGS sequence"/>
</dbReference>
<comment type="subcellular location">
    <subcellularLocation>
        <location evidence="1">Membrane</location>
        <topology evidence="1">Single-pass membrane protein</topology>
    </subcellularLocation>
</comment>
<dbReference type="AlphaFoldDB" id="A0A9N8HM45"/>
<dbReference type="InterPro" id="IPR008166">
    <property type="entry name" value="Glyco_transf_92"/>
</dbReference>
<keyword evidence="11" id="KW-1185">Reference proteome</keyword>
<evidence type="ECO:0000313" key="10">
    <source>
        <dbReference type="EMBL" id="CAB9520208.1"/>
    </source>
</evidence>
<organism evidence="10 11">
    <name type="scientific">Seminavis robusta</name>
    <dbReference type="NCBI Taxonomy" id="568900"/>
    <lineage>
        <taxon>Eukaryota</taxon>
        <taxon>Sar</taxon>
        <taxon>Stramenopiles</taxon>
        <taxon>Ochrophyta</taxon>
        <taxon>Bacillariophyta</taxon>
        <taxon>Bacillariophyceae</taxon>
        <taxon>Bacillariophycidae</taxon>
        <taxon>Naviculales</taxon>
        <taxon>Naviculaceae</taxon>
        <taxon>Seminavis</taxon>
    </lineage>
</organism>
<dbReference type="EMBL" id="CAICTM010001081">
    <property type="protein sequence ID" value="CAB9520208.1"/>
    <property type="molecule type" value="Genomic_DNA"/>
</dbReference>
<dbReference type="PANTHER" id="PTHR21461:SF69">
    <property type="entry name" value="GLYCOSYLTRANSFERASE FAMILY 92 PROTEIN"/>
    <property type="match status" value="1"/>
</dbReference>
<accession>A0A9N8HM45</accession>
<feature type="region of interest" description="Disordered" evidence="8">
    <location>
        <begin position="94"/>
        <end position="117"/>
    </location>
</feature>
<dbReference type="GO" id="GO:0005737">
    <property type="term" value="C:cytoplasm"/>
    <property type="evidence" value="ECO:0007669"/>
    <property type="project" value="TreeGrafter"/>
</dbReference>
<evidence type="ECO:0000256" key="2">
    <source>
        <dbReference type="ARBA" id="ARBA00007647"/>
    </source>
</evidence>
<keyword evidence="5 9" id="KW-0812">Transmembrane</keyword>
<dbReference type="OrthoDB" id="2526284at2759"/>
<proteinExistence type="inferred from homology"/>
<comment type="caution">
    <text evidence="10">The sequence shown here is derived from an EMBL/GenBank/DDBJ whole genome shotgun (WGS) entry which is preliminary data.</text>
</comment>
<protein>
    <submittedName>
        <fullName evidence="10">Pfam:DUF23</fullName>
    </submittedName>
</protein>
<keyword evidence="3" id="KW-0328">Glycosyltransferase</keyword>
<comment type="similarity">
    <text evidence="2">Belongs to the glycosyltransferase 92 family.</text>
</comment>
<dbReference type="Pfam" id="PF01697">
    <property type="entry name" value="Glyco_transf_92"/>
    <property type="match status" value="1"/>
</dbReference>
<evidence type="ECO:0000313" key="11">
    <source>
        <dbReference type="Proteomes" id="UP001153069"/>
    </source>
</evidence>
<evidence type="ECO:0000256" key="3">
    <source>
        <dbReference type="ARBA" id="ARBA00022676"/>
    </source>
</evidence>
<keyword evidence="6 9" id="KW-1133">Transmembrane helix</keyword>
<evidence type="ECO:0000256" key="6">
    <source>
        <dbReference type="ARBA" id="ARBA00022989"/>
    </source>
</evidence>
<evidence type="ECO:0000256" key="8">
    <source>
        <dbReference type="SAM" id="MobiDB-lite"/>
    </source>
</evidence>
<feature type="region of interest" description="Disordered" evidence="8">
    <location>
        <begin position="1"/>
        <end position="25"/>
    </location>
</feature>